<dbReference type="GO" id="GO:0015074">
    <property type="term" value="P:DNA integration"/>
    <property type="evidence" value="ECO:0007669"/>
    <property type="project" value="InterPro"/>
</dbReference>
<dbReference type="GO" id="GO:0006310">
    <property type="term" value="P:DNA recombination"/>
    <property type="evidence" value="ECO:0007669"/>
    <property type="project" value="UniProtKB-KW"/>
</dbReference>
<dbReference type="Pfam" id="PF00589">
    <property type="entry name" value="Phage_integrase"/>
    <property type="match status" value="1"/>
</dbReference>
<feature type="region of interest" description="Disordered" evidence="5">
    <location>
        <begin position="1"/>
        <end position="23"/>
    </location>
</feature>
<comment type="caution">
    <text evidence="8">The sequence shown here is derived from an EMBL/GenBank/DDBJ whole genome shotgun (WGS) entry which is preliminary data.</text>
</comment>
<evidence type="ECO:0000259" key="6">
    <source>
        <dbReference type="PROSITE" id="PS51898"/>
    </source>
</evidence>
<evidence type="ECO:0000256" key="2">
    <source>
        <dbReference type="ARBA" id="ARBA00023125"/>
    </source>
</evidence>
<evidence type="ECO:0000256" key="3">
    <source>
        <dbReference type="ARBA" id="ARBA00023172"/>
    </source>
</evidence>
<feature type="domain" description="Tyr recombinase" evidence="6">
    <location>
        <begin position="148"/>
        <end position="312"/>
    </location>
</feature>
<dbReference type="InterPro" id="IPR002104">
    <property type="entry name" value="Integrase_catalytic"/>
</dbReference>
<dbReference type="PANTHER" id="PTHR30349:SF64">
    <property type="entry name" value="PROPHAGE INTEGRASE INTD-RELATED"/>
    <property type="match status" value="1"/>
</dbReference>
<evidence type="ECO:0000259" key="7">
    <source>
        <dbReference type="PROSITE" id="PS51900"/>
    </source>
</evidence>
<dbReference type="InterPro" id="IPR010998">
    <property type="entry name" value="Integrase_recombinase_N"/>
</dbReference>
<evidence type="ECO:0008006" key="10">
    <source>
        <dbReference type="Google" id="ProtNLM"/>
    </source>
</evidence>
<dbReference type="InterPro" id="IPR011010">
    <property type="entry name" value="DNA_brk_join_enz"/>
</dbReference>
<protein>
    <recommendedName>
        <fullName evidence="10">Integrase</fullName>
    </recommendedName>
</protein>
<evidence type="ECO:0000313" key="9">
    <source>
        <dbReference type="Proteomes" id="UP000326251"/>
    </source>
</evidence>
<name>A0A5J5E7P3_9BIFI</name>
<keyword evidence="2 4" id="KW-0238">DNA-binding</keyword>
<dbReference type="PROSITE" id="PS51898">
    <property type="entry name" value="TYR_RECOMBINASE"/>
    <property type="match status" value="1"/>
</dbReference>
<dbReference type="InterPro" id="IPR013762">
    <property type="entry name" value="Integrase-like_cat_sf"/>
</dbReference>
<evidence type="ECO:0000256" key="1">
    <source>
        <dbReference type="ARBA" id="ARBA00008857"/>
    </source>
</evidence>
<comment type="similarity">
    <text evidence="1">Belongs to the 'phage' integrase family.</text>
</comment>
<dbReference type="Gene3D" id="1.10.443.10">
    <property type="entry name" value="Intergrase catalytic core"/>
    <property type="match status" value="1"/>
</dbReference>
<dbReference type="PROSITE" id="PS51900">
    <property type="entry name" value="CB"/>
    <property type="match status" value="1"/>
</dbReference>
<proteinExistence type="inferred from homology"/>
<feature type="domain" description="Core-binding (CB)" evidence="7">
    <location>
        <begin position="51"/>
        <end position="129"/>
    </location>
</feature>
<dbReference type="EMBL" id="RZUG01000008">
    <property type="protein sequence ID" value="KAA8825395.1"/>
    <property type="molecule type" value="Genomic_DNA"/>
</dbReference>
<dbReference type="Proteomes" id="UP000326251">
    <property type="component" value="Unassembled WGS sequence"/>
</dbReference>
<evidence type="ECO:0000256" key="4">
    <source>
        <dbReference type="PROSITE-ProRule" id="PRU01248"/>
    </source>
</evidence>
<gene>
    <name evidence="8" type="ORF">EMO92_05765</name>
</gene>
<reference evidence="8 9" key="1">
    <citation type="journal article" date="2019" name="Syst. Appl. Microbiol.">
        <title>Characterization of Bifidobacterium species in feaces of the Egyptian fruit bat: Description of B. vespertilionis sp. nov. and B. rousetti sp. nov.</title>
        <authorList>
            <person name="Modesto M."/>
            <person name="Satti M."/>
            <person name="Watanabe K."/>
            <person name="Puglisi E."/>
            <person name="Morelli L."/>
            <person name="Huang C.-H."/>
            <person name="Liou J.-S."/>
            <person name="Miyashita M."/>
            <person name="Tamura T."/>
            <person name="Saito S."/>
            <person name="Mori K."/>
            <person name="Huang L."/>
            <person name="Sciavilla P."/>
            <person name="Sandri C."/>
            <person name="Spiezio C."/>
            <person name="Vitali F."/>
            <person name="Cavalieri D."/>
            <person name="Perpetuini G."/>
            <person name="Tofalo R."/>
            <person name="Bonetti A."/>
            <person name="Arita M."/>
            <person name="Mattarelli P."/>
        </authorList>
    </citation>
    <scope>NUCLEOTIDE SEQUENCE [LARGE SCALE GENOMIC DNA]</scope>
    <source>
        <strain evidence="8 9">RST19</strain>
    </source>
</reference>
<keyword evidence="3" id="KW-0233">DNA recombination</keyword>
<accession>A0A5J5E7P3</accession>
<dbReference type="PANTHER" id="PTHR30349">
    <property type="entry name" value="PHAGE INTEGRASE-RELATED"/>
    <property type="match status" value="1"/>
</dbReference>
<dbReference type="InterPro" id="IPR050090">
    <property type="entry name" value="Tyrosine_recombinase_XerCD"/>
</dbReference>
<sequence length="325" mass="36494">MVSNGRPASRTNHHTRRSVGDDQIPARLSLAVPAYRKARRENMSKKNMMPEPWNDWVDEWSADMRLRSLSENTINLRRYQIGAFARHTGKHPGEVTASDIRKWLGRKGLGNAAKRGDRCMFSMFYGWAQRNGKRLDNPVEGMPTIKREQRKKRAAPEQAVLIGRDSSDPRTRLIIMLAADAGLRRAEIAQVRGDDLIDDELGWSLIVHGKGAKDRIVPLSDELAREIRRHGPGWLFPGEKGCDHICGDTVYRLVKDATGYPPHSLRRRFATAAYITSNGNVMAIKELLGHESLATTQGYITVSGRMLRTVIEQARGYEARGTGDG</sequence>
<dbReference type="GO" id="GO:0003677">
    <property type="term" value="F:DNA binding"/>
    <property type="evidence" value="ECO:0007669"/>
    <property type="project" value="UniProtKB-UniRule"/>
</dbReference>
<evidence type="ECO:0000313" key="8">
    <source>
        <dbReference type="EMBL" id="KAA8825395.1"/>
    </source>
</evidence>
<organism evidence="8 9">
    <name type="scientific">Bifidobacterium reuteri</name>
    <dbReference type="NCBI Taxonomy" id="983706"/>
    <lineage>
        <taxon>Bacteria</taxon>
        <taxon>Bacillati</taxon>
        <taxon>Actinomycetota</taxon>
        <taxon>Actinomycetes</taxon>
        <taxon>Bifidobacteriales</taxon>
        <taxon>Bifidobacteriaceae</taxon>
        <taxon>Bifidobacterium</taxon>
    </lineage>
</organism>
<dbReference type="Gene3D" id="1.10.150.130">
    <property type="match status" value="1"/>
</dbReference>
<dbReference type="SUPFAM" id="SSF56349">
    <property type="entry name" value="DNA breaking-rejoining enzymes"/>
    <property type="match status" value="1"/>
</dbReference>
<dbReference type="AlphaFoldDB" id="A0A5J5E7P3"/>
<evidence type="ECO:0000256" key="5">
    <source>
        <dbReference type="SAM" id="MobiDB-lite"/>
    </source>
</evidence>
<dbReference type="InterPro" id="IPR044068">
    <property type="entry name" value="CB"/>
</dbReference>